<evidence type="ECO:0000256" key="1">
    <source>
        <dbReference type="ARBA" id="ARBA00023063"/>
    </source>
</evidence>
<dbReference type="Pfam" id="PF02613">
    <property type="entry name" value="Nitrate_red_del"/>
    <property type="match status" value="1"/>
</dbReference>
<dbReference type="InterPro" id="IPR036411">
    <property type="entry name" value="TorD-like_sf"/>
</dbReference>
<dbReference type="PANTHER" id="PTHR43680">
    <property type="entry name" value="NITRATE REDUCTASE MOLYBDENUM COFACTOR ASSEMBLY CHAPERONE"/>
    <property type="match status" value="1"/>
</dbReference>
<dbReference type="GO" id="GO:0051082">
    <property type="term" value="F:unfolded protein binding"/>
    <property type="evidence" value="ECO:0007669"/>
    <property type="project" value="InterPro"/>
</dbReference>
<gene>
    <name evidence="2" type="primary">narJ</name>
    <name evidence="2" type="ORF">HIJ39_12980</name>
</gene>
<dbReference type="GO" id="GO:0042128">
    <property type="term" value="P:nitrate assimilation"/>
    <property type="evidence" value="ECO:0007669"/>
    <property type="project" value="UniProtKB-KW"/>
</dbReference>
<dbReference type="NCBIfam" id="TIGR00684">
    <property type="entry name" value="narJ"/>
    <property type="match status" value="1"/>
</dbReference>
<reference evidence="2 3" key="1">
    <citation type="submission" date="2020-04" db="EMBL/GenBank/DDBJ databases">
        <authorList>
            <person name="Zhang R."/>
            <person name="Schippers A."/>
        </authorList>
    </citation>
    <scope>NUCLEOTIDE SEQUENCE [LARGE SCALE GENOMIC DNA]</scope>
    <source>
        <strain evidence="2 3">DSM 109850</strain>
    </source>
</reference>
<dbReference type="SUPFAM" id="SSF89155">
    <property type="entry name" value="TorD-like"/>
    <property type="match status" value="1"/>
</dbReference>
<dbReference type="AlphaFoldDB" id="A0A7Y0Q369"/>
<organism evidence="2 3">
    <name type="scientific">Sulfobacillus harzensis</name>
    <dbReference type="NCBI Taxonomy" id="2729629"/>
    <lineage>
        <taxon>Bacteria</taxon>
        <taxon>Bacillati</taxon>
        <taxon>Bacillota</taxon>
        <taxon>Clostridia</taxon>
        <taxon>Eubacteriales</taxon>
        <taxon>Clostridiales Family XVII. Incertae Sedis</taxon>
        <taxon>Sulfobacillus</taxon>
    </lineage>
</organism>
<keyword evidence="1" id="KW-0534">Nitrate assimilation</keyword>
<sequence length="210" mass="23905">MWSPTNPDRVGLKVGAVLLDYPGSTWALDLDEAQDVLGPLSSEKWVCLARENLEAFRRSTVSDLQAEYVALFDFSEKRTLHLTRHEVGDDRVRGQELVRLQARLHHDGWRLVEGMLPDYLPVWLEYLACADVPDESLGKRVYRVLAHIREAIAPLSVYHGLIGWLLMVLPKAEPALPPVHQPVDDERRMPFPIYHRGDVEGWAAEGARVR</sequence>
<dbReference type="RefSeq" id="WP_169100355.1">
    <property type="nucleotide sequence ID" value="NZ_JABBVZ010000045.1"/>
</dbReference>
<dbReference type="EMBL" id="JABBVZ010000045">
    <property type="protein sequence ID" value="NMP23252.1"/>
    <property type="molecule type" value="Genomic_DNA"/>
</dbReference>
<evidence type="ECO:0000313" key="3">
    <source>
        <dbReference type="Proteomes" id="UP000533476"/>
    </source>
</evidence>
<dbReference type="PANTHER" id="PTHR43680:SF2">
    <property type="entry name" value="NITRATE REDUCTASE MOLYBDENUM COFACTOR ASSEMBLY CHAPERONE NARJ"/>
    <property type="match status" value="1"/>
</dbReference>
<proteinExistence type="predicted"/>
<accession>A0A7Y0Q369</accession>
<dbReference type="Proteomes" id="UP000533476">
    <property type="component" value="Unassembled WGS sequence"/>
</dbReference>
<dbReference type="GO" id="GO:0016530">
    <property type="term" value="F:metallochaperone activity"/>
    <property type="evidence" value="ECO:0007669"/>
    <property type="project" value="TreeGrafter"/>
</dbReference>
<protein>
    <submittedName>
        <fullName evidence="2">Nitrate reductase molybdenum cofactor assembly chaperone</fullName>
    </submittedName>
</protein>
<name>A0A7Y0Q369_9FIRM</name>
<dbReference type="InterPro" id="IPR020945">
    <property type="entry name" value="DMSO/NO3_reduct_chaperone"/>
</dbReference>
<comment type="caution">
    <text evidence="2">The sequence shown here is derived from an EMBL/GenBank/DDBJ whole genome shotgun (WGS) entry which is preliminary data.</text>
</comment>
<dbReference type="InterPro" id="IPR003765">
    <property type="entry name" value="NO3_reductase_chaperone_NarJ"/>
</dbReference>
<keyword evidence="3" id="KW-1185">Reference proteome</keyword>
<dbReference type="GO" id="GO:0051131">
    <property type="term" value="P:chaperone-mediated protein complex assembly"/>
    <property type="evidence" value="ECO:0007669"/>
    <property type="project" value="InterPro"/>
</dbReference>
<evidence type="ECO:0000313" key="2">
    <source>
        <dbReference type="EMBL" id="NMP23252.1"/>
    </source>
</evidence>